<gene>
    <name evidence="1" type="ORF">P7H27_05810</name>
</gene>
<organism evidence="1 2">
    <name type="scientific">Enterococcus xiangfangensis</name>
    <dbReference type="NCBI Taxonomy" id="1296537"/>
    <lineage>
        <taxon>Bacteria</taxon>
        <taxon>Bacillati</taxon>
        <taxon>Bacillota</taxon>
        <taxon>Bacilli</taxon>
        <taxon>Lactobacillales</taxon>
        <taxon>Enterococcaceae</taxon>
        <taxon>Enterococcus</taxon>
    </lineage>
</organism>
<accession>A0ABU3F9E0</accession>
<sequence>MARKKAETKNEEITEEVIQSTDTAAKLTCAIKGRQFVYRGTAIRYGEEVAIEKPYSSELQSRIHAGFIKEVN</sequence>
<name>A0ABU3F9E0_9ENTE</name>
<comment type="caution">
    <text evidence="1">The sequence shown here is derived from an EMBL/GenBank/DDBJ whole genome shotgun (WGS) entry which is preliminary data.</text>
</comment>
<evidence type="ECO:0000313" key="2">
    <source>
        <dbReference type="Proteomes" id="UP001181046"/>
    </source>
</evidence>
<dbReference type="RefSeq" id="WP_311829764.1">
    <property type="nucleotide sequence ID" value="NZ_JARQAJ010000003.1"/>
</dbReference>
<proteinExistence type="predicted"/>
<keyword evidence="2" id="KW-1185">Reference proteome</keyword>
<dbReference type="Proteomes" id="UP001181046">
    <property type="component" value="Unassembled WGS sequence"/>
</dbReference>
<evidence type="ECO:0000313" key="1">
    <source>
        <dbReference type="EMBL" id="MDT2759274.1"/>
    </source>
</evidence>
<protein>
    <submittedName>
        <fullName evidence="1">Uncharacterized protein</fullName>
    </submittedName>
</protein>
<dbReference type="EMBL" id="JARQAJ010000003">
    <property type="protein sequence ID" value="MDT2759274.1"/>
    <property type="molecule type" value="Genomic_DNA"/>
</dbReference>
<reference evidence="1" key="1">
    <citation type="submission" date="2023-03" db="EMBL/GenBank/DDBJ databases">
        <authorList>
            <person name="Shen W."/>
            <person name="Cai J."/>
        </authorList>
    </citation>
    <scope>NUCLEOTIDE SEQUENCE</scope>
    <source>
        <strain evidence="1">P66-3</strain>
    </source>
</reference>